<accession>A0AAE9IRI7</accession>
<feature type="compositionally biased region" description="Low complexity" evidence="1">
    <location>
        <begin position="102"/>
        <end position="117"/>
    </location>
</feature>
<dbReference type="Proteomes" id="UP000827892">
    <property type="component" value="Chromosome III"/>
</dbReference>
<organism evidence="3 4">
    <name type="scientific">Caenorhabditis briggsae</name>
    <dbReference type="NCBI Taxonomy" id="6238"/>
    <lineage>
        <taxon>Eukaryota</taxon>
        <taxon>Metazoa</taxon>
        <taxon>Ecdysozoa</taxon>
        <taxon>Nematoda</taxon>
        <taxon>Chromadorea</taxon>
        <taxon>Rhabditida</taxon>
        <taxon>Rhabditina</taxon>
        <taxon>Rhabditomorpha</taxon>
        <taxon>Rhabditoidea</taxon>
        <taxon>Rhabditidae</taxon>
        <taxon>Peloderinae</taxon>
        <taxon>Caenorhabditis</taxon>
    </lineage>
</organism>
<reference evidence="3 4" key="1">
    <citation type="submission" date="2022-05" db="EMBL/GenBank/DDBJ databases">
        <title>Chromosome-level reference genomes for two strains of Caenorhabditis briggsae: an improved platform for comparative genomics.</title>
        <authorList>
            <person name="Stevens L."/>
            <person name="Andersen E.C."/>
        </authorList>
    </citation>
    <scope>NUCLEOTIDE SEQUENCE [LARGE SCALE GENOMIC DNA]</scope>
    <source>
        <strain evidence="3">QX1410_ONT</strain>
        <tissue evidence="3">Whole-organism</tissue>
    </source>
</reference>
<keyword evidence="2" id="KW-1133">Transmembrane helix</keyword>
<dbReference type="EMBL" id="CP090893">
    <property type="protein sequence ID" value="ULU02895.1"/>
    <property type="molecule type" value="Genomic_DNA"/>
</dbReference>
<evidence type="ECO:0000313" key="4">
    <source>
        <dbReference type="Proteomes" id="UP000827892"/>
    </source>
</evidence>
<evidence type="ECO:0000256" key="1">
    <source>
        <dbReference type="SAM" id="MobiDB-lite"/>
    </source>
</evidence>
<dbReference type="PANTHER" id="PTHR21021:SF16">
    <property type="entry name" value="TIP41-LIKE PROTEIN"/>
    <property type="match status" value="1"/>
</dbReference>
<name>A0AAE9IRI7_CAEBR</name>
<keyword evidence="2" id="KW-0472">Membrane</keyword>
<sequence>MKATTSSASTVVSKDRLSIFDEKTRKIIESDMIKMHGKNYGTTKTTNAEKKKNNKKINLVGIPKGTEEQDIYAKMMMRMVENNEKFENKALERLMNVLDDVTTSSEGSESPVTSSESQQPLPRHRIKNLEELRREHLASSPAVSTTVSKKEDDNDIAQLNLITVVVPVVLAVSLIFMFFWF</sequence>
<gene>
    <name evidence="3" type="ORF">L3Y34_002465</name>
</gene>
<feature type="region of interest" description="Disordered" evidence="1">
    <location>
        <begin position="102"/>
        <end position="123"/>
    </location>
</feature>
<feature type="transmembrane region" description="Helical" evidence="2">
    <location>
        <begin position="159"/>
        <end position="180"/>
    </location>
</feature>
<protein>
    <submittedName>
        <fullName evidence="3">Uncharacterized protein</fullName>
    </submittedName>
</protein>
<evidence type="ECO:0000256" key="2">
    <source>
        <dbReference type="SAM" id="Phobius"/>
    </source>
</evidence>
<dbReference type="AlphaFoldDB" id="A0AAE9IRI7"/>
<dbReference type="PANTHER" id="PTHR21021">
    <property type="entry name" value="GAF/PUTATIVE CYTOSKELETAL PROTEIN"/>
    <property type="match status" value="1"/>
</dbReference>
<keyword evidence="2" id="KW-0812">Transmembrane</keyword>
<dbReference type="InterPro" id="IPR051330">
    <property type="entry name" value="Phosphatase_reg/MetRdx"/>
</dbReference>
<proteinExistence type="predicted"/>
<evidence type="ECO:0000313" key="3">
    <source>
        <dbReference type="EMBL" id="ULU02895.1"/>
    </source>
</evidence>